<dbReference type="CDD" id="cd21794">
    <property type="entry name" value="Rad21_Rec8_M_Rec8"/>
    <property type="match status" value="1"/>
</dbReference>
<feature type="compositionally biased region" description="Basic and acidic residues" evidence="4">
    <location>
        <begin position="230"/>
        <end position="266"/>
    </location>
</feature>
<evidence type="ECO:0000313" key="8">
    <source>
        <dbReference type="Proteomes" id="UP001488805"/>
    </source>
</evidence>
<dbReference type="AlphaFoldDB" id="A0AAW1DV31"/>
<dbReference type="GO" id="GO:0007059">
    <property type="term" value="P:chromosome segregation"/>
    <property type="evidence" value="ECO:0007669"/>
    <property type="project" value="UniProtKB-KW"/>
</dbReference>
<proteinExistence type="predicted"/>
<protein>
    <recommendedName>
        <fullName evidence="9">Meiotic recombination protein REC8 homolog</fullName>
    </recommendedName>
</protein>
<feature type="domain" description="Rad21/Rec8-like protein C-terminal eukaryotic" evidence="5">
    <location>
        <begin position="526"/>
        <end position="575"/>
    </location>
</feature>
<dbReference type="PANTHER" id="PTHR12585:SF27">
    <property type="entry name" value="MEIOTIC RECOMBINATION PROTEIN REC8 HOMOLOG"/>
    <property type="match status" value="1"/>
</dbReference>
<dbReference type="GO" id="GO:0006302">
    <property type="term" value="P:double-strand break repair"/>
    <property type="evidence" value="ECO:0007669"/>
    <property type="project" value="TreeGrafter"/>
</dbReference>
<keyword evidence="2" id="KW-0159">Chromosome partition</keyword>
<evidence type="ECO:0000259" key="6">
    <source>
        <dbReference type="Pfam" id="PF04825"/>
    </source>
</evidence>
<feature type="compositionally biased region" description="Basic and acidic residues" evidence="4">
    <location>
        <begin position="416"/>
        <end position="431"/>
    </location>
</feature>
<feature type="region of interest" description="Disordered" evidence="4">
    <location>
        <begin position="455"/>
        <end position="487"/>
    </location>
</feature>
<feature type="region of interest" description="Disordered" evidence="4">
    <location>
        <begin position="411"/>
        <end position="431"/>
    </location>
</feature>
<dbReference type="GO" id="GO:0030893">
    <property type="term" value="C:meiotic cohesin complex"/>
    <property type="evidence" value="ECO:0007669"/>
    <property type="project" value="TreeGrafter"/>
</dbReference>
<keyword evidence="8" id="KW-1185">Reference proteome</keyword>
<dbReference type="InterPro" id="IPR039781">
    <property type="entry name" value="Rad21/Rec8-like"/>
</dbReference>
<evidence type="ECO:0000259" key="5">
    <source>
        <dbReference type="Pfam" id="PF04824"/>
    </source>
</evidence>
<evidence type="ECO:0008006" key="9">
    <source>
        <dbReference type="Google" id="ProtNLM"/>
    </source>
</evidence>
<dbReference type="Pfam" id="PF04824">
    <property type="entry name" value="Rad21_Rec8"/>
    <property type="match status" value="1"/>
</dbReference>
<dbReference type="PANTHER" id="PTHR12585">
    <property type="entry name" value="SCC1 / RAD21 FAMILY MEMBER"/>
    <property type="match status" value="1"/>
</dbReference>
<gene>
    <name evidence="7" type="ORF">VZT92_027376</name>
</gene>
<dbReference type="InterPro" id="IPR006910">
    <property type="entry name" value="Rad21_Rec8_N"/>
</dbReference>
<name>A0AAW1DV31_ZOAVI</name>
<sequence>MFYYPTVLKRHSGCFSTIWLVATKGVRVRRRDFLEVNVKRTCDDIMDYVLEQVPPPRPGLPRPRFSLYLSSQLQYGVILVYHRQCAIFLEELQTVVGQLAKRKTSQKIDMDGHGRSSLDFLDALSLLEEAEGAPDPLFGVMCMQEPIPSPNTLIQMGQEYLRETSPEHPEMSPAAALESVSPGITASQESITLKETEPVAIPVAEFEGEELVDQHPDTIDLLMAQTDHFPEEEFEMPREELTPGDQEREMERGGSEEDLEKDRTKEPPGSSIESQPTTISSEDAVLLPQEEPGPPSDQLTPVSGPVVPSPPSAAGERGSPTLQSEDEPSPKVKTRRKRQLIFFDSQTQIDQEVLQQQIDDPLTETRPAVYPLLPSHRLPSAAELFNTPCTFLPEEVLFLWRRAATITPVSGSDLQAGERGHESSESEREREREMVEAAEALVPRGVAEPELFDISEPGSLLQEGSDQREVTREISPIYTPDKEGSVVSRSASALQDIPEVEDELPGITAESPGLWPDLPEHEAAPVVFQSLLPPDADRRTVSNTFQRLLEALSARKVRAEQDQPYDDILIFPGTNYEEAPLTQ</sequence>
<dbReference type="Proteomes" id="UP001488805">
    <property type="component" value="Unassembled WGS sequence"/>
</dbReference>
<dbReference type="GO" id="GO:0051177">
    <property type="term" value="P:meiotic sister chromatid cohesion"/>
    <property type="evidence" value="ECO:0007669"/>
    <property type="project" value="TreeGrafter"/>
</dbReference>
<dbReference type="GO" id="GO:0005634">
    <property type="term" value="C:nucleus"/>
    <property type="evidence" value="ECO:0007669"/>
    <property type="project" value="UniProtKB-SubCell"/>
</dbReference>
<evidence type="ECO:0000256" key="3">
    <source>
        <dbReference type="ARBA" id="ARBA00023242"/>
    </source>
</evidence>
<feature type="region of interest" description="Disordered" evidence="4">
    <location>
        <begin position="230"/>
        <end position="336"/>
    </location>
</feature>
<evidence type="ECO:0000256" key="2">
    <source>
        <dbReference type="ARBA" id="ARBA00022829"/>
    </source>
</evidence>
<organism evidence="7 8">
    <name type="scientific">Zoarces viviparus</name>
    <name type="common">Viviparous eelpout</name>
    <name type="synonym">Blennius viviparus</name>
    <dbReference type="NCBI Taxonomy" id="48416"/>
    <lineage>
        <taxon>Eukaryota</taxon>
        <taxon>Metazoa</taxon>
        <taxon>Chordata</taxon>
        <taxon>Craniata</taxon>
        <taxon>Vertebrata</taxon>
        <taxon>Euteleostomi</taxon>
        <taxon>Actinopterygii</taxon>
        <taxon>Neopterygii</taxon>
        <taxon>Teleostei</taxon>
        <taxon>Neoteleostei</taxon>
        <taxon>Acanthomorphata</taxon>
        <taxon>Eupercaria</taxon>
        <taxon>Perciformes</taxon>
        <taxon>Cottioidei</taxon>
        <taxon>Zoarcales</taxon>
        <taxon>Zoarcidae</taxon>
        <taxon>Zoarcinae</taxon>
        <taxon>Zoarces</taxon>
    </lineage>
</organism>
<accession>A0AAW1DV31</accession>
<dbReference type="EMBL" id="JBCEZU010000597">
    <property type="protein sequence ID" value="KAK9513875.1"/>
    <property type="molecule type" value="Genomic_DNA"/>
</dbReference>
<reference evidence="7 8" key="1">
    <citation type="journal article" date="2024" name="Genome Biol. Evol.">
        <title>Chromosome-level genome assembly of the viviparous eelpout Zoarces viviparus.</title>
        <authorList>
            <person name="Fuhrmann N."/>
            <person name="Brasseur M.V."/>
            <person name="Bakowski C.E."/>
            <person name="Podsiadlowski L."/>
            <person name="Prost S."/>
            <person name="Krehenwinkel H."/>
            <person name="Mayer C."/>
        </authorList>
    </citation>
    <scope>NUCLEOTIDE SEQUENCE [LARGE SCALE GENOMIC DNA]</scope>
    <source>
        <strain evidence="7">NO-MEL_2022_Ind0_liver</strain>
    </source>
</reference>
<evidence type="ECO:0000313" key="7">
    <source>
        <dbReference type="EMBL" id="KAK9513875.1"/>
    </source>
</evidence>
<comment type="subcellular location">
    <subcellularLocation>
        <location evidence="1">Nucleus</location>
    </subcellularLocation>
</comment>
<evidence type="ECO:0000256" key="4">
    <source>
        <dbReference type="SAM" id="MobiDB-lite"/>
    </source>
</evidence>
<dbReference type="InterPro" id="IPR006909">
    <property type="entry name" value="Rad21/Rec8_C_eu"/>
</dbReference>
<evidence type="ECO:0000256" key="1">
    <source>
        <dbReference type="ARBA" id="ARBA00004123"/>
    </source>
</evidence>
<comment type="caution">
    <text evidence="7">The sequence shown here is derived from an EMBL/GenBank/DDBJ whole genome shotgun (WGS) entry which is preliminary data.</text>
</comment>
<dbReference type="Pfam" id="PF04825">
    <property type="entry name" value="Rad21_Rec8_N"/>
    <property type="match status" value="1"/>
</dbReference>
<keyword evidence="3" id="KW-0539">Nucleus</keyword>
<feature type="domain" description="Rad21/Rec8-like protein N-terminal" evidence="6">
    <location>
        <begin position="1"/>
        <end position="113"/>
    </location>
</feature>
<feature type="compositionally biased region" description="Polar residues" evidence="4">
    <location>
        <begin position="271"/>
        <end position="281"/>
    </location>
</feature>
<dbReference type="GO" id="GO:0003682">
    <property type="term" value="F:chromatin binding"/>
    <property type="evidence" value="ECO:0007669"/>
    <property type="project" value="TreeGrafter"/>
</dbReference>